<accession>A0ABW2WVL1</accession>
<dbReference type="CDD" id="cd04301">
    <property type="entry name" value="NAT_SF"/>
    <property type="match status" value="1"/>
</dbReference>
<dbReference type="EMBL" id="JBHTGL010000008">
    <property type="protein sequence ID" value="MFD0624361.1"/>
    <property type="molecule type" value="Genomic_DNA"/>
</dbReference>
<dbReference type="SUPFAM" id="SSF55729">
    <property type="entry name" value="Acyl-CoA N-acyltransferases (Nat)"/>
    <property type="match status" value="1"/>
</dbReference>
<keyword evidence="5" id="KW-1185">Reference proteome</keyword>
<dbReference type="PANTHER" id="PTHR43877">
    <property type="entry name" value="AMINOALKYLPHOSPHONATE N-ACETYLTRANSFERASE-RELATED-RELATED"/>
    <property type="match status" value="1"/>
</dbReference>
<dbReference type="InterPro" id="IPR016181">
    <property type="entry name" value="Acyl_CoA_acyltransferase"/>
</dbReference>
<dbReference type="EC" id="2.3.-.-" evidence="4"/>
<evidence type="ECO:0000259" key="3">
    <source>
        <dbReference type="PROSITE" id="PS51186"/>
    </source>
</evidence>
<dbReference type="PROSITE" id="PS51186">
    <property type="entry name" value="GNAT"/>
    <property type="match status" value="1"/>
</dbReference>
<comment type="caution">
    <text evidence="4">The sequence shown here is derived from an EMBL/GenBank/DDBJ whole genome shotgun (WGS) entry which is preliminary data.</text>
</comment>
<dbReference type="GO" id="GO:0016746">
    <property type="term" value="F:acyltransferase activity"/>
    <property type="evidence" value="ECO:0007669"/>
    <property type="project" value="UniProtKB-KW"/>
</dbReference>
<dbReference type="InterPro" id="IPR050832">
    <property type="entry name" value="Bact_Acetyltransf"/>
</dbReference>
<name>A0ABW2WVL1_9ACTN</name>
<keyword evidence="2 4" id="KW-0012">Acyltransferase</keyword>
<evidence type="ECO:0000313" key="4">
    <source>
        <dbReference type="EMBL" id="MFD0624361.1"/>
    </source>
</evidence>
<keyword evidence="1 4" id="KW-0808">Transferase</keyword>
<feature type="domain" description="N-acetyltransferase" evidence="3">
    <location>
        <begin position="15"/>
        <end position="179"/>
    </location>
</feature>
<evidence type="ECO:0000256" key="2">
    <source>
        <dbReference type="ARBA" id="ARBA00023315"/>
    </source>
</evidence>
<proteinExistence type="predicted"/>
<evidence type="ECO:0000313" key="5">
    <source>
        <dbReference type="Proteomes" id="UP001596915"/>
    </source>
</evidence>
<protein>
    <submittedName>
        <fullName evidence="4">GNAT family N-acetyltransferase</fullName>
        <ecNumber evidence="4">2.3.-.-</ecNumber>
    </submittedName>
</protein>
<dbReference type="Proteomes" id="UP001596915">
    <property type="component" value="Unassembled WGS sequence"/>
</dbReference>
<dbReference type="Pfam" id="PF00583">
    <property type="entry name" value="Acetyltransf_1"/>
    <property type="match status" value="1"/>
</dbReference>
<dbReference type="PANTHER" id="PTHR43877:SF2">
    <property type="entry name" value="AMINOALKYLPHOSPHONATE N-ACETYLTRANSFERASE-RELATED"/>
    <property type="match status" value="1"/>
</dbReference>
<organism evidence="4 5">
    <name type="scientific">Streptomyces sanglieri</name>
    <dbReference type="NCBI Taxonomy" id="193460"/>
    <lineage>
        <taxon>Bacteria</taxon>
        <taxon>Bacillati</taxon>
        <taxon>Actinomycetota</taxon>
        <taxon>Actinomycetes</taxon>
        <taxon>Kitasatosporales</taxon>
        <taxon>Streptomycetaceae</taxon>
        <taxon>Streptomyces</taxon>
    </lineage>
</organism>
<reference evidence="5" key="1">
    <citation type="journal article" date="2019" name="Int. J. Syst. Evol. Microbiol.">
        <title>The Global Catalogue of Microorganisms (GCM) 10K type strain sequencing project: providing services to taxonomists for standard genome sequencing and annotation.</title>
        <authorList>
            <consortium name="The Broad Institute Genomics Platform"/>
            <consortium name="The Broad Institute Genome Sequencing Center for Infectious Disease"/>
            <person name="Wu L."/>
            <person name="Ma J."/>
        </authorList>
    </citation>
    <scope>NUCLEOTIDE SEQUENCE [LARGE SCALE GENOMIC DNA]</scope>
    <source>
        <strain evidence="5">JCM 12607</strain>
    </source>
</reference>
<dbReference type="InterPro" id="IPR000182">
    <property type="entry name" value="GNAT_dom"/>
</dbReference>
<gene>
    <name evidence="4" type="ORF">ACFQ2K_17875</name>
</gene>
<evidence type="ECO:0000256" key="1">
    <source>
        <dbReference type="ARBA" id="ARBA00022679"/>
    </source>
</evidence>
<sequence>MERQADPAAEEAPGCRVRWREDSDLDACVELLADVHERDGYPENWPERPGDWLAQPSLFAAWVAELDGKVVGHVGLCEGGAGDRAPVLWSRRAGVPVEKAAVISRLFVSPAARGHGVGALLMERATGEARRRGRHPVLDVLASDTSAVALYGRLGWTLLATVDHRWSLTETVTLHCYAAPVAAGSARQAVSGP</sequence>
<dbReference type="Gene3D" id="3.40.630.30">
    <property type="match status" value="1"/>
</dbReference>